<evidence type="ECO:0000259" key="4">
    <source>
        <dbReference type="Pfam" id="PF05368"/>
    </source>
</evidence>
<organism evidence="5 6">
    <name type="scientific">Phanerochaete sordida</name>
    <dbReference type="NCBI Taxonomy" id="48140"/>
    <lineage>
        <taxon>Eukaryota</taxon>
        <taxon>Fungi</taxon>
        <taxon>Dikarya</taxon>
        <taxon>Basidiomycota</taxon>
        <taxon>Agaricomycotina</taxon>
        <taxon>Agaricomycetes</taxon>
        <taxon>Polyporales</taxon>
        <taxon>Phanerochaetaceae</taxon>
        <taxon>Phanerochaete</taxon>
    </lineage>
</organism>
<evidence type="ECO:0000256" key="2">
    <source>
        <dbReference type="ARBA" id="ARBA00022857"/>
    </source>
</evidence>
<proteinExistence type="inferred from homology"/>
<dbReference type="CDD" id="cd05259">
    <property type="entry name" value="PCBER_SDR_a"/>
    <property type="match status" value="1"/>
</dbReference>
<dbReference type="SUPFAM" id="SSF51735">
    <property type="entry name" value="NAD(P)-binding Rossmann-fold domains"/>
    <property type="match status" value="1"/>
</dbReference>
<dbReference type="OrthoDB" id="9974981at2759"/>
<comment type="caution">
    <text evidence="5">The sequence shown here is derived from an EMBL/GenBank/DDBJ whole genome shotgun (WGS) entry which is preliminary data.</text>
</comment>
<accession>A0A9P3G2Z8</accession>
<dbReference type="Gene3D" id="3.40.50.720">
    <property type="entry name" value="NAD(P)-binding Rossmann-like Domain"/>
    <property type="match status" value="1"/>
</dbReference>
<feature type="domain" description="NmrA-like" evidence="4">
    <location>
        <begin position="3"/>
        <end position="253"/>
    </location>
</feature>
<dbReference type="AlphaFoldDB" id="A0A9P3G2Z8"/>
<gene>
    <name evidence="5" type="ORF">PsYK624_033690</name>
</gene>
<dbReference type="EMBL" id="BPQB01000006">
    <property type="protein sequence ID" value="GJE87286.1"/>
    <property type="molecule type" value="Genomic_DNA"/>
</dbReference>
<protein>
    <submittedName>
        <fullName evidence="5">Aromatic alcohol reductase</fullName>
    </submittedName>
</protein>
<name>A0A9P3G2Z8_9APHY</name>
<reference evidence="5 6" key="1">
    <citation type="submission" date="2021-08" db="EMBL/GenBank/DDBJ databases">
        <title>Draft Genome Sequence of Phanerochaete sordida strain YK-624.</title>
        <authorList>
            <person name="Mori T."/>
            <person name="Dohra H."/>
            <person name="Suzuki T."/>
            <person name="Kawagishi H."/>
            <person name="Hirai H."/>
        </authorList>
    </citation>
    <scope>NUCLEOTIDE SEQUENCE [LARGE SCALE GENOMIC DNA]</scope>
    <source>
        <strain evidence="5 6">YK-624</strain>
    </source>
</reference>
<dbReference type="Pfam" id="PF05368">
    <property type="entry name" value="NmrA"/>
    <property type="match status" value="1"/>
</dbReference>
<sequence length="312" mass="34039">MVKVAVAGGTGGIGLHIVEGIVASGKHEVIVLSRRASHPALDALGVRMVAVSYDDRAALTAALQGVHTVISTIAGLDAASMVAPQLALLDAAKAAGVRRFAPSEFAVRAIPDNPVELYRLKWPVVEAVRASGLEYTIFEDGIFMNYLASGTAGVGHLHPITVMVDVEHATATVPGDGSAHIVYTRAEDVGAFVAASLDLPRWPEFSQMRGDRLTLNEVVRLSEEARGKKFEVTYLSEEQILAKLRNRENPNAVHPDAKFAAFDFEKFIYEWYLEIVRSNVTGYEGKNLNELCPQVKPVSVKEFLQMWWGKKE</sequence>
<keyword evidence="6" id="KW-1185">Reference proteome</keyword>
<keyword evidence="3" id="KW-0560">Oxidoreductase</keyword>
<evidence type="ECO:0000313" key="6">
    <source>
        <dbReference type="Proteomes" id="UP000703269"/>
    </source>
</evidence>
<dbReference type="InterPro" id="IPR036291">
    <property type="entry name" value="NAD(P)-bd_dom_sf"/>
</dbReference>
<evidence type="ECO:0000256" key="1">
    <source>
        <dbReference type="ARBA" id="ARBA00005725"/>
    </source>
</evidence>
<dbReference type="GO" id="GO:0016491">
    <property type="term" value="F:oxidoreductase activity"/>
    <property type="evidence" value="ECO:0007669"/>
    <property type="project" value="UniProtKB-KW"/>
</dbReference>
<dbReference type="Gene3D" id="3.90.25.10">
    <property type="entry name" value="UDP-galactose 4-epimerase, domain 1"/>
    <property type="match status" value="1"/>
</dbReference>
<comment type="similarity">
    <text evidence="1">Belongs to the NmrA-type oxidoreductase family. Isoflavone reductase subfamily.</text>
</comment>
<keyword evidence="2" id="KW-0521">NADP</keyword>
<evidence type="ECO:0000256" key="3">
    <source>
        <dbReference type="ARBA" id="ARBA00023002"/>
    </source>
</evidence>
<dbReference type="PANTHER" id="PTHR47706">
    <property type="entry name" value="NMRA-LIKE FAMILY PROTEIN"/>
    <property type="match status" value="1"/>
</dbReference>
<dbReference type="PANTHER" id="PTHR47706:SF4">
    <property type="entry name" value="NMRA-LIKE DOMAIN-CONTAINING PROTEIN"/>
    <property type="match status" value="1"/>
</dbReference>
<dbReference type="InterPro" id="IPR051609">
    <property type="entry name" value="NmrA/Isoflavone_reductase-like"/>
</dbReference>
<dbReference type="Proteomes" id="UP000703269">
    <property type="component" value="Unassembled WGS sequence"/>
</dbReference>
<evidence type="ECO:0000313" key="5">
    <source>
        <dbReference type="EMBL" id="GJE87286.1"/>
    </source>
</evidence>
<dbReference type="InterPro" id="IPR045312">
    <property type="entry name" value="PCBER-like"/>
</dbReference>
<dbReference type="InterPro" id="IPR008030">
    <property type="entry name" value="NmrA-like"/>
</dbReference>